<dbReference type="InParanoid" id="L0P6T6"/>
<sequence length="73" mass="8793">MTITMKLFHDFSINSYLLMLYSKFKIRNIFNTKKKYEPKNSLTILEDPLRDNLDRVGATYSCRIFIEYDFVNN</sequence>
<organism evidence="2">
    <name type="scientific">Pneumocystis jirovecii</name>
    <name type="common">Human pneumocystis pneumonia agent</name>
    <dbReference type="NCBI Taxonomy" id="42068"/>
    <lineage>
        <taxon>Eukaryota</taxon>
        <taxon>Fungi</taxon>
        <taxon>Dikarya</taxon>
        <taxon>Ascomycota</taxon>
        <taxon>Taphrinomycotina</taxon>
        <taxon>Pneumocystomycetes</taxon>
        <taxon>Pneumocystaceae</taxon>
        <taxon>Pneumocystis</taxon>
    </lineage>
</organism>
<protein>
    <submittedName>
        <fullName evidence="1">Uncharacterized protein</fullName>
    </submittedName>
</protein>
<reference evidence="1 2" key="1">
    <citation type="journal article" date="2012" name="MBio">
        <title>De novo assembly of the Pneumocystis jirovecii genome from a single bronchoalveolar lavage fluid specimen from a patient.</title>
        <authorList>
            <person name="Cisse O.H."/>
            <person name="Pagni M."/>
            <person name="Hauser P.M."/>
        </authorList>
    </citation>
    <scope>NUCLEOTIDE SEQUENCE [LARGE SCALE GENOMIC DNA]</scope>
    <source>
        <strain evidence="1 2">SE8</strain>
    </source>
</reference>
<dbReference type="Proteomes" id="UP000010422">
    <property type="component" value="Unassembled WGS sequence"/>
</dbReference>
<dbReference type="VEuPathDB" id="FungiDB:PNEJI1_003528"/>
<accession>L0P6T6</accession>
<evidence type="ECO:0000313" key="1">
    <source>
        <dbReference type="EMBL" id="CCJ28131.1"/>
    </source>
</evidence>
<evidence type="ECO:0000313" key="2">
    <source>
        <dbReference type="Proteomes" id="UP000010422"/>
    </source>
</evidence>
<comment type="caution">
    <text evidence="1">The sequence shown here is derived from an EMBL/GenBank/DDBJ whole genome shotgun (WGS) entry which is preliminary data.</text>
</comment>
<proteinExistence type="predicted"/>
<dbReference type="AlphaFoldDB" id="L0P6T6"/>
<name>L0P6T6_PNEJI</name>
<dbReference type="EMBL" id="CAKM01000012">
    <property type="protein sequence ID" value="CCJ28131.1"/>
    <property type="molecule type" value="Genomic_DNA"/>
</dbReference>
<gene>
    <name evidence="1" type="ORF">PNEJI1_003528</name>
</gene>